<dbReference type="InterPro" id="IPR014730">
    <property type="entry name" value="ETF_a/b_N"/>
</dbReference>
<evidence type="ECO:0000256" key="5">
    <source>
        <dbReference type="ARBA" id="ARBA00022982"/>
    </source>
</evidence>
<dbReference type="SUPFAM" id="SSF52402">
    <property type="entry name" value="Adenine nucleotide alpha hydrolases-like"/>
    <property type="match status" value="1"/>
</dbReference>
<evidence type="ECO:0000256" key="1">
    <source>
        <dbReference type="ARBA" id="ARBA00005817"/>
    </source>
</evidence>
<dbReference type="Pfam" id="PF00766">
    <property type="entry name" value="ETF_alpha"/>
    <property type="match status" value="1"/>
</dbReference>
<dbReference type="FunFam" id="3.40.50.1220:FF:000001">
    <property type="entry name" value="Electron transfer flavoprotein, alpha subunit"/>
    <property type="match status" value="1"/>
</dbReference>
<dbReference type="PROSITE" id="PS00696">
    <property type="entry name" value="ETF_ALPHA"/>
    <property type="match status" value="1"/>
</dbReference>
<comment type="cofactor">
    <cofactor evidence="6">
        <name>FAD</name>
        <dbReference type="ChEBI" id="CHEBI:57692"/>
    </cofactor>
    <text evidence="6">Binds 1 FAD per dimer.</text>
</comment>
<evidence type="ECO:0000256" key="4">
    <source>
        <dbReference type="ARBA" id="ARBA00022827"/>
    </source>
</evidence>
<feature type="binding site" evidence="6">
    <location>
        <position position="212"/>
    </location>
    <ligand>
        <name>FAD</name>
        <dbReference type="ChEBI" id="CHEBI:57692"/>
    </ligand>
</feature>
<dbReference type="PIRSF" id="PIRSF000089">
    <property type="entry name" value="Electra_flavoP_a"/>
    <property type="match status" value="1"/>
</dbReference>
<dbReference type="AlphaFoldDB" id="A0A6B0YWX9"/>
<feature type="domain" description="Electron transfer flavoprotein alpha/beta-subunit N-terminal" evidence="7">
    <location>
        <begin position="3"/>
        <end position="188"/>
    </location>
</feature>
<accession>A0A6B0YWX9</accession>
<gene>
    <name evidence="8" type="ORF">F4Y42_17110</name>
</gene>
<dbReference type="SUPFAM" id="SSF52467">
    <property type="entry name" value="DHS-like NAD/FAD-binding domain"/>
    <property type="match status" value="1"/>
</dbReference>
<evidence type="ECO:0000256" key="6">
    <source>
        <dbReference type="PIRSR" id="PIRSR000089-1"/>
    </source>
</evidence>
<dbReference type="SMART" id="SM00893">
    <property type="entry name" value="ETF"/>
    <property type="match status" value="1"/>
</dbReference>
<reference evidence="8" key="1">
    <citation type="submission" date="2019-09" db="EMBL/GenBank/DDBJ databases">
        <title>Characterisation of the sponge microbiome using genome-centric metagenomics.</title>
        <authorList>
            <person name="Engelberts J.P."/>
            <person name="Robbins S.J."/>
            <person name="De Goeij J.M."/>
            <person name="Aranda M."/>
            <person name="Bell S.C."/>
            <person name="Webster N.S."/>
        </authorList>
    </citation>
    <scope>NUCLEOTIDE SEQUENCE</scope>
    <source>
        <strain evidence="8">SB0664_bin_27</strain>
    </source>
</reference>
<comment type="similarity">
    <text evidence="1">Belongs to the ETF alpha-subunit/FixB family.</text>
</comment>
<dbReference type="InterPro" id="IPR014731">
    <property type="entry name" value="ETF_asu_C"/>
</dbReference>
<evidence type="ECO:0000313" key="8">
    <source>
        <dbReference type="EMBL" id="MXY95163.1"/>
    </source>
</evidence>
<dbReference type="GO" id="GO:0033539">
    <property type="term" value="P:fatty acid beta-oxidation using acyl-CoA dehydrogenase"/>
    <property type="evidence" value="ECO:0007669"/>
    <property type="project" value="TreeGrafter"/>
</dbReference>
<name>A0A6B0YWX9_9CHLR</name>
<evidence type="ECO:0000259" key="7">
    <source>
        <dbReference type="SMART" id="SM00893"/>
    </source>
</evidence>
<feature type="binding site" evidence="6">
    <location>
        <begin position="239"/>
        <end position="240"/>
    </location>
    <ligand>
        <name>FAD</name>
        <dbReference type="ChEBI" id="CHEBI:57692"/>
    </ligand>
</feature>
<dbReference type="InterPro" id="IPR014729">
    <property type="entry name" value="Rossmann-like_a/b/a_fold"/>
</dbReference>
<feature type="binding site" evidence="6">
    <location>
        <begin position="270"/>
        <end position="277"/>
    </location>
    <ligand>
        <name>FAD</name>
        <dbReference type="ChEBI" id="CHEBI:57692"/>
    </ligand>
</feature>
<feature type="binding site" evidence="6">
    <location>
        <begin position="253"/>
        <end position="257"/>
    </location>
    <ligand>
        <name>FAD</name>
        <dbReference type="ChEBI" id="CHEBI:57692"/>
    </ligand>
</feature>
<dbReference type="EMBL" id="VXRG01000137">
    <property type="protein sequence ID" value="MXY95163.1"/>
    <property type="molecule type" value="Genomic_DNA"/>
</dbReference>
<dbReference type="InterPro" id="IPR029035">
    <property type="entry name" value="DHS-like_NAD/FAD-binding_dom"/>
</dbReference>
<protein>
    <submittedName>
        <fullName evidence="8">Electron transfer flavoprotein subunit alpha/FixB family protein</fullName>
    </submittedName>
</protein>
<dbReference type="Gene3D" id="3.40.50.1220">
    <property type="entry name" value="TPP-binding domain"/>
    <property type="match status" value="1"/>
</dbReference>
<dbReference type="PANTHER" id="PTHR43153:SF1">
    <property type="entry name" value="ELECTRON TRANSFER FLAVOPROTEIN SUBUNIT ALPHA, MITOCHONDRIAL"/>
    <property type="match status" value="1"/>
</dbReference>
<dbReference type="Pfam" id="PF01012">
    <property type="entry name" value="ETF"/>
    <property type="match status" value="1"/>
</dbReference>
<keyword evidence="5" id="KW-0249">Electron transport</keyword>
<dbReference type="InterPro" id="IPR018206">
    <property type="entry name" value="ETF_asu_C_CS"/>
</dbReference>
<dbReference type="GO" id="GO:0050660">
    <property type="term" value="F:flavin adenine dinucleotide binding"/>
    <property type="evidence" value="ECO:0007669"/>
    <property type="project" value="InterPro"/>
</dbReference>
<organism evidence="8">
    <name type="scientific">Caldilineaceae bacterium SB0664_bin_27</name>
    <dbReference type="NCBI Taxonomy" id="2605260"/>
    <lineage>
        <taxon>Bacteria</taxon>
        <taxon>Bacillati</taxon>
        <taxon>Chloroflexota</taxon>
        <taxon>Caldilineae</taxon>
        <taxon>Caldilineales</taxon>
        <taxon>Caldilineaceae</taxon>
    </lineage>
</organism>
<feature type="binding site" evidence="6">
    <location>
        <position position="291"/>
    </location>
    <ligand>
        <name>FAD</name>
        <dbReference type="ChEBI" id="CHEBI:57692"/>
    </ligand>
</feature>
<comment type="caution">
    <text evidence="8">The sequence shown here is derived from an EMBL/GenBank/DDBJ whole genome shotgun (WGS) entry which is preliminary data.</text>
</comment>
<keyword evidence="2" id="KW-0813">Transport</keyword>
<dbReference type="GO" id="GO:0009055">
    <property type="term" value="F:electron transfer activity"/>
    <property type="evidence" value="ECO:0007669"/>
    <property type="project" value="InterPro"/>
</dbReference>
<dbReference type="InterPro" id="IPR001308">
    <property type="entry name" value="ETF_a/FixB"/>
</dbReference>
<keyword evidence="4 6" id="KW-0274">FAD</keyword>
<sequence length="326" mass="34032">MAILVWIEMSDGQAVSNCWELLARAKELGGELGADAAALLIGSGTGEAAKQAFAYGADRVLVADAPTLEHFRLQPFAAVAEQAVERTAAIAFLANASIRGGVLAATVACRRSAGIAANATDLKVEEGRLVASRTIYSGNIHAEIQFESPLAVASVRPRSFPMPAPGDATGTVEDLNANPNENEVRQKITEFRAADAGEVSLTDAHIIVSGGRGVAEDPPKGFELVGELASTLGAALGASRAAVDAGYIPYKHQVGQTGKTVRPDLYIACGISGAIQHLAGMGNSKIIVAINRDPDAPIFQRAKYGIVDDLFKTVPALTAEFSKRLK</sequence>
<evidence type="ECO:0000256" key="2">
    <source>
        <dbReference type="ARBA" id="ARBA00022448"/>
    </source>
</evidence>
<dbReference type="Gene3D" id="3.40.50.620">
    <property type="entry name" value="HUPs"/>
    <property type="match status" value="1"/>
</dbReference>
<dbReference type="PANTHER" id="PTHR43153">
    <property type="entry name" value="ELECTRON TRANSFER FLAVOPROTEIN ALPHA"/>
    <property type="match status" value="1"/>
</dbReference>
<evidence type="ECO:0000256" key="3">
    <source>
        <dbReference type="ARBA" id="ARBA00022630"/>
    </source>
</evidence>
<proteinExistence type="inferred from homology"/>
<keyword evidence="3" id="KW-0285">Flavoprotein</keyword>